<accession>A0A914DLE1</accession>
<evidence type="ECO:0000313" key="2">
    <source>
        <dbReference type="WBParaSite" id="ACRNAN_scaffold3045.g14230.t1"/>
    </source>
</evidence>
<organism evidence="1 2">
    <name type="scientific">Acrobeloides nanus</name>
    <dbReference type="NCBI Taxonomy" id="290746"/>
    <lineage>
        <taxon>Eukaryota</taxon>
        <taxon>Metazoa</taxon>
        <taxon>Ecdysozoa</taxon>
        <taxon>Nematoda</taxon>
        <taxon>Chromadorea</taxon>
        <taxon>Rhabditida</taxon>
        <taxon>Tylenchina</taxon>
        <taxon>Cephalobomorpha</taxon>
        <taxon>Cephaloboidea</taxon>
        <taxon>Cephalobidae</taxon>
        <taxon>Acrobeloides</taxon>
    </lineage>
</organism>
<protein>
    <submittedName>
        <fullName evidence="2">Uncharacterized protein</fullName>
    </submittedName>
</protein>
<keyword evidence="1" id="KW-1185">Reference proteome</keyword>
<dbReference type="Proteomes" id="UP000887540">
    <property type="component" value="Unplaced"/>
</dbReference>
<name>A0A914DLE1_9BILA</name>
<dbReference type="WBParaSite" id="ACRNAN_scaffold3045.g14230.t1">
    <property type="protein sequence ID" value="ACRNAN_scaffold3045.g14230.t1"/>
    <property type="gene ID" value="ACRNAN_scaffold3045.g14230"/>
</dbReference>
<reference evidence="2" key="1">
    <citation type="submission" date="2022-11" db="UniProtKB">
        <authorList>
            <consortium name="WormBaseParasite"/>
        </authorList>
    </citation>
    <scope>IDENTIFICATION</scope>
</reference>
<evidence type="ECO:0000313" key="1">
    <source>
        <dbReference type="Proteomes" id="UP000887540"/>
    </source>
</evidence>
<proteinExistence type="predicted"/>
<sequence length="235" mass="26096">MGKKFFYQPSGIAIPTTAYDNNTLAYVLDGYYHQCNDICICSIEGICYTQTSYYALVNLVPFCEHGQCHVYAAPIVKGLYTPLKTEHNTIYQQPNPDNISVGINSKYIKVEAISCFGCKNIRNVKCFGQAEQVCTPPENSAGLIVTAGTISARIDKISLPIATCQTTDSLKYFWNASQYGVPVTAYNTSSAAFIIDSNGYCPDLCIRGEDGKFYEPLNDDDDFYMEFLSFCDGEF</sequence>
<dbReference type="AlphaFoldDB" id="A0A914DLE1"/>